<dbReference type="PROSITE" id="PS51746">
    <property type="entry name" value="PPM_2"/>
    <property type="match status" value="1"/>
</dbReference>
<dbReference type="SUPFAM" id="SSF47473">
    <property type="entry name" value="EF-hand"/>
    <property type="match status" value="1"/>
</dbReference>
<dbReference type="InterPro" id="IPR015655">
    <property type="entry name" value="PP2C"/>
</dbReference>
<dbReference type="PANTHER" id="PTHR13832:SF792">
    <property type="entry name" value="GM14286P"/>
    <property type="match status" value="1"/>
</dbReference>
<evidence type="ECO:0000259" key="5">
    <source>
        <dbReference type="PROSITE" id="PS51746"/>
    </source>
</evidence>
<evidence type="ECO:0000259" key="4">
    <source>
        <dbReference type="PROSITE" id="PS50222"/>
    </source>
</evidence>
<dbReference type="PANTHER" id="PTHR13832">
    <property type="entry name" value="PROTEIN PHOSPHATASE 2C"/>
    <property type="match status" value="1"/>
</dbReference>
<feature type="domain" description="EF-hand" evidence="4">
    <location>
        <begin position="586"/>
        <end position="621"/>
    </location>
</feature>
<protein>
    <recommendedName>
        <fullName evidence="7">Calmodulin</fullName>
    </recommendedName>
</protein>
<dbReference type="CDD" id="cd00051">
    <property type="entry name" value="EFh"/>
    <property type="match status" value="1"/>
</dbReference>
<name>A0A7S3P4T8_9STRA</name>
<dbReference type="GO" id="GO:0005509">
    <property type="term" value="F:calcium ion binding"/>
    <property type="evidence" value="ECO:0007669"/>
    <property type="project" value="InterPro"/>
</dbReference>
<keyword evidence="2" id="KW-0175">Coiled coil</keyword>
<dbReference type="Gene3D" id="3.60.40.10">
    <property type="entry name" value="PPM-type phosphatase domain"/>
    <property type="match status" value="1"/>
</dbReference>
<feature type="region of interest" description="Disordered" evidence="3">
    <location>
        <begin position="1"/>
        <end position="84"/>
    </location>
</feature>
<evidence type="ECO:0000256" key="3">
    <source>
        <dbReference type="SAM" id="MobiDB-lite"/>
    </source>
</evidence>
<feature type="domain" description="PPM-type phosphatase" evidence="5">
    <location>
        <begin position="160"/>
        <end position="515"/>
    </location>
</feature>
<feature type="compositionally biased region" description="Low complexity" evidence="3">
    <location>
        <begin position="56"/>
        <end position="75"/>
    </location>
</feature>
<dbReference type="Pfam" id="PF13499">
    <property type="entry name" value="EF-hand_7"/>
    <property type="match status" value="1"/>
</dbReference>
<dbReference type="InterPro" id="IPR011992">
    <property type="entry name" value="EF-hand-dom_pair"/>
</dbReference>
<dbReference type="PROSITE" id="PS00018">
    <property type="entry name" value="EF_HAND_1"/>
    <property type="match status" value="2"/>
</dbReference>
<proteinExistence type="predicted"/>
<feature type="domain" description="EF-hand" evidence="4">
    <location>
        <begin position="623"/>
        <end position="658"/>
    </location>
</feature>
<dbReference type="AlphaFoldDB" id="A0A7S3P4T8"/>
<keyword evidence="1" id="KW-0106">Calcium</keyword>
<dbReference type="Gene3D" id="1.10.238.10">
    <property type="entry name" value="EF-hand"/>
    <property type="match status" value="1"/>
</dbReference>
<dbReference type="Pfam" id="PF00481">
    <property type="entry name" value="PP2C"/>
    <property type="match status" value="1"/>
</dbReference>
<dbReference type="SUPFAM" id="SSF81606">
    <property type="entry name" value="PP2C-like"/>
    <property type="match status" value="1"/>
</dbReference>
<feature type="compositionally biased region" description="Low complexity" evidence="3">
    <location>
        <begin position="32"/>
        <end position="48"/>
    </location>
</feature>
<accession>A0A7S3P4T8</accession>
<dbReference type="InterPro" id="IPR018247">
    <property type="entry name" value="EF_Hand_1_Ca_BS"/>
</dbReference>
<evidence type="ECO:0008006" key="7">
    <source>
        <dbReference type="Google" id="ProtNLM"/>
    </source>
</evidence>
<dbReference type="CDD" id="cd00143">
    <property type="entry name" value="PP2Cc"/>
    <property type="match status" value="1"/>
</dbReference>
<feature type="coiled-coil region" evidence="2">
    <location>
        <begin position="112"/>
        <end position="143"/>
    </location>
</feature>
<dbReference type="GO" id="GO:0004722">
    <property type="term" value="F:protein serine/threonine phosphatase activity"/>
    <property type="evidence" value="ECO:0007669"/>
    <property type="project" value="InterPro"/>
</dbReference>
<feature type="compositionally biased region" description="Low complexity" evidence="3">
    <location>
        <begin position="1"/>
        <end position="19"/>
    </location>
</feature>
<dbReference type="EMBL" id="HBIM01003744">
    <property type="protein sequence ID" value="CAE0405177.1"/>
    <property type="molecule type" value="Transcribed_RNA"/>
</dbReference>
<evidence type="ECO:0000256" key="2">
    <source>
        <dbReference type="SAM" id="Coils"/>
    </source>
</evidence>
<sequence length="659" mass="74182">MADNSRNSNNNPPSGTSRTQKAAALMASGGATTNKRSSTTRSSSNGKLGSRRSSHKSSSLLLSSNNSSNNSSSSGYRKKKSPAPIRALQEAVEDMEPFLARHPDAERAWHHLNQAVMRMDKYVQQLQQQIQQQQQQQQQQQTLKVVRTLYTDDPVPDPEPFGESSDPLVTLYKGTYEANAPSEDRSTVVIGDTWLFAGVWDGHGGYQCAEFTQNIVFQNFADAFAESRADIPVSFAKAYFKTNKDYYHFARALNHRDTFFAGTCAVACFIDLTQQKLWCSNLGDSRAVMGTFRDDGTLHTEALSVDHTAASLIERQRIQEAHPHDEEVVLDMTQFYEGSDEDDSYEEPPDWRVKKVAAFTRSIGDLQLKEKNTSALFNSYMPEENQILPRPGAVDKQTNTPTPPYIFSDPETKEFPLQHAGFVIIACDGVWDEMSNQQAVHCVANLLRQHEGSSSTNIAELFIEKVLEKAVERLREEGYEDDLTLEELKRRPKGKATEGSRSRMHDDITVVIVEFGDTDKHCQEDLPFSSSSLQKCKAQTENRKGMRSSRKTPAPFLTIEEILREKEERKEVDKQIVEMMEFFDGMNTRHLEILFNALDVDGNGTLDHDEVYRLINQVMLTDVEPAVVDVAFREMDGDGNGSVDFSEFVAFFGHNKEST</sequence>
<evidence type="ECO:0000313" key="6">
    <source>
        <dbReference type="EMBL" id="CAE0405177.1"/>
    </source>
</evidence>
<evidence type="ECO:0000256" key="1">
    <source>
        <dbReference type="ARBA" id="ARBA00022837"/>
    </source>
</evidence>
<dbReference type="InterPro" id="IPR002048">
    <property type="entry name" value="EF_hand_dom"/>
</dbReference>
<dbReference type="PROSITE" id="PS50222">
    <property type="entry name" value="EF_HAND_2"/>
    <property type="match status" value="2"/>
</dbReference>
<dbReference type="SMART" id="SM00054">
    <property type="entry name" value="EFh"/>
    <property type="match status" value="2"/>
</dbReference>
<dbReference type="InterPro" id="IPR036457">
    <property type="entry name" value="PPM-type-like_dom_sf"/>
</dbReference>
<reference evidence="6" key="1">
    <citation type="submission" date="2021-01" db="EMBL/GenBank/DDBJ databases">
        <authorList>
            <person name="Corre E."/>
            <person name="Pelletier E."/>
            <person name="Niang G."/>
            <person name="Scheremetjew M."/>
            <person name="Finn R."/>
            <person name="Kale V."/>
            <person name="Holt S."/>
            <person name="Cochrane G."/>
            <person name="Meng A."/>
            <person name="Brown T."/>
            <person name="Cohen L."/>
        </authorList>
    </citation>
    <scope>NUCLEOTIDE SEQUENCE</scope>
    <source>
        <strain evidence="6">CCMP127</strain>
    </source>
</reference>
<organism evidence="6">
    <name type="scientific">Amphora coffeiformis</name>
    <dbReference type="NCBI Taxonomy" id="265554"/>
    <lineage>
        <taxon>Eukaryota</taxon>
        <taxon>Sar</taxon>
        <taxon>Stramenopiles</taxon>
        <taxon>Ochrophyta</taxon>
        <taxon>Bacillariophyta</taxon>
        <taxon>Bacillariophyceae</taxon>
        <taxon>Bacillariophycidae</taxon>
        <taxon>Thalassiophysales</taxon>
        <taxon>Catenulaceae</taxon>
        <taxon>Amphora</taxon>
    </lineage>
</organism>
<dbReference type="SMART" id="SM00332">
    <property type="entry name" value="PP2Cc"/>
    <property type="match status" value="1"/>
</dbReference>
<dbReference type="InterPro" id="IPR001932">
    <property type="entry name" value="PPM-type_phosphatase-like_dom"/>
</dbReference>
<gene>
    <name evidence="6" type="ORF">ACOF00016_LOCUS3224</name>
</gene>